<keyword evidence="1" id="KW-0472">Membrane</keyword>
<protein>
    <recommendedName>
        <fullName evidence="4">Tandem five-TM protein</fullName>
    </recommendedName>
</protein>
<proteinExistence type="predicted"/>
<keyword evidence="3" id="KW-1185">Reference proteome</keyword>
<comment type="caution">
    <text evidence="2">The sequence shown here is derived from an EMBL/GenBank/DDBJ whole genome shotgun (WGS) entry which is preliminary data.</text>
</comment>
<name>A0ABR8YUV4_9CLOT</name>
<sequence length="105" mass="11999">MNNNDLDKLLKKSLSVNVKPDEKLNDRLKYKLLEQSQKKETSLWWLPMVLSIIFMVMSNLIVDIFVPSKLLKILVFIFGISTITSCTVLTIVGVKKYNLKKGAVI</sequence>
<evidence type="ECO:0000256" key="1">
    <source>
        <dbReference type="SAM" id="Phobius"/>
    </source>
</evidence>
<keyword evidence="1" id="KW-0812">Transmembrane</keyword>
<feature type="transmembrane region" description="Helical" evidence="1">
    <location>
        <begin position="43"/>
        <end position="61"/>
    </location>
</feature>
<reference evidence="2 3" key="1">
    <citation type="submission" date="2020-08" db="EMBL/GenBank/DDBJ databases">
        <title>A Genomic Blueprint of the Chicken Gut Microbiome.</title>
        <authorList>
            <person name="Gilroy R."/>
            <person name="Ravi A."/>
            <person name="Getino M."/>
            <person name="Pursley I."/>
            <person name="Horton D.L."/>
            <person name="Alikhan N.-F."/>
            <person name="Baker D."/>
            <person name="Gharbi K."/>
            <person name="Hall N."/>
            <person name="Watson M."/>
            <person name="Adriaenssens E.M."/>
            <person name="Foster-Nyarko E."/>
            <person name="Jarju S."/>
            <person name="Secka A."/>
            <person name="Antonio M."/>
            <person name="Oren A."/>
            <person name="Chaudhuri R."/>
            <person name="La Ragione R.M."/>
            <person name="Hildebrand F."/>
            <person name="Pallen M.J."/>
        </authorList>
    </citation>
    <scope>NUCLEOTIDE SEQUENCE [LARGE SCALE GENOMIC DNA]</scope>
    <source>
        <strain evidence="2 3">N37</strain>
    </source>
</reference>
<dbReference type="RefSeq" id="WP_191740728.1">
    <property type="nucleotide sequence ID" value="NZ_JACSQB010000095.1"/>
</dbReference>
<accession>A0ABR8YUV4</accession>
<evidence type="ECO:0008006" key="4">
    <source>
        <dbReference type="Google" id="ProtNLM"/>
    </source>
</evidence>
<evidence type="ECO:0000313" key="3">
    <source>
        <dbReference type="Proteomes" id="UP000627166"/>
    </source>
</evidence>
<gene>
    <name evidence="2" type="ORF">H9637_12060</name>
</gene>
<dbReference type="EMBL" id="JACSQB010000095">
    <property type="protein sequence ID" value="MBD8047768.1"/>
    <property type="molecule type" value="Genomic_DNA"/>
</dbReference>
<keyword evidence="1" id="KW-1133">Transmembrane helix</keyword>
<dbReference type="Proteomes" id="UP000627166">
    <property type="component" value="Unassembled WGS sequence"/>
</dbReference>
<organism evidence="2 3">
    <name type="scientific">Clostridium faecium</name>
    <dbReference type="NCBI Taxonomy" id="2762223"/>
    <lineage>
        <taxon>Bacteria</taxon>
        <taxon>Bacillati</taxon>
        <taxon>Bacillota</taxon>
        <taxon>Clostridia</taxon>
        <taxon>Eubacteriales</taxon>
        <taxon>Clostridiaceae</taxon>
        <taxon>Clostridium</taxon>
    </lineage>
</organism>
<feature type="transmembrane region" description="Helical" evidence="1">
    <location>
        <begin position="73"/>
        <end position="94"/>
    </location>
</feature>
<evidence type="ECO:0000313" key="2">
    <source>
        <dbReference type="EMBL" id="MBD8047768.1"/>
    </source>
</evidence>